<comment type="caution">
    <text evidence="3">The sequence shown here is derived from an EMBL/GenBank/DDBJ whole genome shotgun (WGS) entry which is preliminary data.</text>
</comment>
<dbReference type="PROSITE" id="PS01186">
    <property type="entry name" value="EGF_2"/>
    <property type="match status" value="1"/>
</dbReference>
<accession>A0A016W212</accession>
<evidence type="ECO:0000259" key="1">
    <source>
        <dbReference type="PROSITE" id="PS00022"/>
    </source>
</evidence>
<proteinExistence type="predicted"/>
<evidence type="ECO:0000313" key="3">
    <source>
        <dbReference type="EMBL" id="EYC33899.1"/>
    </source>
</evidence>
<protein>
    <recommendedName>
        <fullName evidence="1 2">EGF-like domain-containing protein</fullName>
    </recommendedName>
</protein>
<reference evidence="4" key="1">
    <citation type="journal article" date="2015" name="Nat. Genet.">
        <title>The genome and transcriptome of the zoonotic hookworm Ancylostoma ceylanicum identify infection-specific gene families.</title>
        <authorList>
            <person name="Schwarz E.M."/>
            <person name="Hu Y."/>
            <person name="Antoshechkin I."/>
            <person name="Miller M.M."/>
            <person name="Sternberg P.W."/>
            <person name="Aroian R.V."/>
        </authorList>
    </citation>
    <scope>NUCLEOTIDE SEQUENCE</scope>
    <source>
        <strain evidence="4">HY135</strain>
    </source>
</reference>
<dbReference type="SUPFAM" id="SSF57196">
    <property type="entry name" value="EGF/Laminin"/>
    <property type="match status" value="1"/>
</dbReference>
<sequence>MNISYVHNKCKKEKRIECKNGGFPHPRRCETECICPGGYGGKRCDEPANNGERLNATANPQVLQAKVDKFDRKGSLGQYANRTYWIESPAHTVIEIEVAVESFFMDTNGCAKAAVEIKTNKNQTLTGYRFCSHGDRGIKLTSHSNLVPIIVYNRDPSIEFEVKITYHYVSENAQGQE</sequence>
<evidence type="ECO:0000259" key="2">
    <source>
        <dbReference type="PROSITE" id="PS01186"/>
    </source>
</evidence>
<name>A0A016W212_9BILA</name>
<dbReference type="InterPro" id="IPR000742">
    <property type="entry name" value="EGF"/>
</dbReference>
<gene>
    <name evidence="3" type="primary">Acey_s0001.g148</name>
    <name evidence="3" type="ORF">Y032_0001g148</name>
</gene>
<feature type="domain" description="EGF-like" evidence="1 2">
    <location>
        <begin position="33"/>
        <end position="44"/>
    </location>
</feature>
<dbReference type="AlphaFoldDB" id="A0A016W212"/>
<organism evidence="3 4">
    <name type="scientific">Ancylostoma ceylanicum</name>
    <dbReference type="NCBI Taxonomy" id="53326"/>
    <lineage>
        <taxon>Eukaryota</taxon>
        <taxon>Metazoa</taxon>
        <taxon>Ecdysozoa</taxon>
        <taxon>Nematoda</taxon>
        <taxon>Chromadorea</taxon>
        <taxon>Rhabditida</taxon>
        <taxon>Rhabditina</taxon>
        <taxon>Rhabditomorpha</taxon>
        <taxon>Strongyloidea</taxon>
        <taxon>Ancylostomatidae</taxon>
        <taxon>Ancylostomatinae</taxon>
        <taxon>Ancylostoma</taxon>
    </lineage>
</organism>
<keyword evidence="4" id="KW-1185">Reference proteome</keyword>
<dbReference type="EMBL" id="JARK01001337">
    <property type="protein sequence ID" value="EYC33899.1"/>
    <property type="molecule type" value="Genomic_DNA"/>
</dbReference>
<dbReference type="PROSITE" id="PS00022">
    <property type="entry name" value="EGF_1"/>
    <property type="match status" value="1"/>
</dbReference>
<evidence type="ECO:0000313" key="4">
    <source>
        <dbReference type="Proteomes" id="UP000024635"/>
    </source>
</evidence>
<dbReference type="OrthoDB" id="5858639at2759"/>
<dbReference type="Proteomes" id="UP000024635">
    <property type="component" value="Unassembled WGS sequence"/>
</dbReference>